<evidence type="ECO:0000313" key="7">
    <source>
        <dbReference type="EMBL" id="TVU26926.1"/>
    </source>
</evidence>
<dbReference type="SUPFAM" id="SSF57850">
    <property type="entry name" value="RING/U-box"/>
    <property type="match status" value="1"/>
</dbReference>
<keyword evidence="8" id="KW-1185">Reference proteome</keyword>
<dbReference type="PROSITE" id="PS50089">
    <property type="entry name" value="ZF_RING_2"/>
    <property type="match status" value="1"/>
</dbReference>
<feature type="non-terminal residue" evidence="7">
    <location>
        <position position="1"/>
    </location>
</feature>
<dbReference type="AlphaFoldDB" id="A0A5J9UTI2"/>
<evidence type="ECO:0000256" key="3">
    <source>
        <dbReference type="ARBA" id="ARBA00022833"/>
    </source>
</evidence>
<evidence type="ECO:0000256" key="2">
    <source>
        <dbReference type="ARBA" id="ARBA00022771"/>
    </source>
</evidence>
<keyword evidence="2 4" id="KW-0863">Zinc-finger</keyword>
<dbReference type="InterPro" id="IPR001841">
    <property type="entry name" value="Znf_RING"/>
</dbReference>
<dbReference type="GO" id="GO:0008270">
    <property type="term" value="F:zinc ion binding"/>
    <property type="evidence" value="ECO:0007669"/>
    <property type="project" value="UniProtKB-KW"/>
</dbReference>
<dbReference type="GO" id="GO:0061630">
    <property type="term" value="F:ubiquitin protein ligase activity"/>
    <property type="evidence" value="ECO:0007669"/>
    <property type="project" value="TreeGrafter"/>
</dbReference>
<keyword evidence="1" id="KW-0479">Metal-binding</keyword>
<dbReference type="InterPro" id="IPR051834">
    <property type="entry name" value="RING_finger_E3_ligase"/>
</dbReference>
<dbReference type="Proteomes" id="UP000324897">
    <property type="component" value="Chromosome 2"/>
</dbReference>
<dbReference type="Pfam" id="PF13639">
    <property type="entry name" value="zf-RING_2"/>
    <property type="match status" value="1"/>
</dbReference>
<dbReference type="PANTHER" id="PTHR45931">
    <property type="entry name" value="SI:CH211-59O9.10"/>
    <property type="match status" value="1"/>
</dbReference>
<evidence type="ECO:0000256" key="1">
    <source>
        <dbReference type="ARBA" id="ARBA00022723"/>
    </source>
</evidence>
<evidence type="ECO:0000259" key="6">
    <source>
        <dbReference type="PROSITE" id="PS50089"/>
    </source>
</evidence>
<dbReference type="GO" id="GO:0005634">
    <property type="term" value="C:nucleus"/>
    <property type="evidence" value="ECO:0007669"/>
    <property type="project" value="TreeGrafter"/>
</dbReference>
<evidence type="ECO:0000313" key="8">
    <source>
        <dbReference type="Proteomes" id="UP000324897"/>
    </source>
</evidence>
<dbReference type="Gramene" id="TVU26926">
    <property type="protein sequence ID" value="TVU26926"/>
    <property type="gene ID" value="EJB05_29499"/>
</dbReference>
<gene>
    <name evidence="7" type="ORF">EJB05_29499</name>
</gene>
<feature type="domain" description="RING-type" evidence="6">
    <location>
        <begin position="298"/>
        <end position="341"/>
    </location>
</feature>
<reference evidence="7 8" key="1">
    <citation type="journal article" date="2019" name="Sci. Rep.">
        <title>A high-quality genome of Eragrostis curvula grass provides insights into Poaceae evolution and supports new strategies to enhance forage quality.</title>
        <authorList>
            <person name="Carballo J."/>
            <person name="Santos B.A.C.M."/>
            <person name="Zappacosta D."/>
            <person name="Garbus I."/>
            <person name="Selva J.P."/>
            <person name="Gallo C.A."/>
            <person name="Diaz A."/>
            <person name="Albertini E."/>
            <person name="Caccamo M."/>
            <person name="Echenique V."/>
        </authorList>
    </citation>
    <scope>NUCLEOTIDE SEQUENCE [LARGE SCALE GENOMIC DNA]</scope>
    <source>
        <strain evidence="8">cv. Victoria</strain>
        <tissue evidence="7">Leaf</tissue>
    </source>
</reference>
<dbReference type="EMBL" id="RWGY01000013">
    <property type="protein sequence ID" value="TVU26926.1"/>
    <property type="molecule type" value="Genomic_DNA"/>
</dbReference>
<dbReference type="PANTHER" id="PTHR45931:SF16">
    <property type="entry name" value="RING_U-BOX SUPERFAMILY PROTEIN"/>
    <property type="match status" value="1"/>
</dbReference>
<evidence type="ECO:0000256" key="5">
    <source>
        <dbReference type="SAM" id="MobiDB-lite"/>
    </source>
</evidence>
<feature type="region of interest" description="Disordered" evidence="5">
    <location>
        <begin position="169"/>
        <end position="190"/>
    </location>
</feature>
<protein>
    <recommendedName>
        <fullName evidence="6">RING-type domain-containing protein</fullName>
    </recommendedName>
</protein>
<evidence type="ECO:0000256" key="4">
    <source>
        <dbReference type="PROSITE-ProRule" id="PRU00175"/>
    </source>
</evidence>
<comment type="caution">
    <text evidence="7">The sequence shown here is derived from an EMBL/GenBank/DDBJ whole genome shotgun (WGS) entry which is preliminary data.</text>
</comment>
<accession>A0A5J9UTI2</accession>
<dbReference type="GO" id="GO:0006511">
    <property type="term" value="P:ubiquitin-dependent protein catabolic process"/>
    <property type="evidence" value="ECO:0007669"/>
    <property type="project" value="TreeGrafter"/>
</dbReference>
<name>A0A5J9UTI2_9POAL</name>
<dbReference type="Gene3D" id="3.30.40.10">
    <property type="entry name" value="Zinc/RING finger domain, C3HC4 (zinc finger)"/>
    <property type="match status" value="1"/>
</dbReference>
<keyword evidence="3" id="KW-0862">Zinc</keyword>
<proteinExistence type="predicted"/>
<sequence length="359" mass="40424">MDVVWRSSLELHSRINELLKARQLLIEAETQGHTAHEARPTTGDDDQLASVVDGSEPSYFRHSNAPTTDQRPYINVESLHQTNDDDEPMPMVTEQDAEDFYPLDAPFAMDEEDDTMQLGGRADLLTDAELWNDDDVEEDIHQAVAIQANNSIVFGQAYRDYTSVFSPCSASHTTGASRPEAPRNSGLHDTNSVVWDHDDFNPVEEPFDDDPDNTFLWANRWYHQVYNSHDDDEIEEEYLHRATLAGRLHIPHIEDTPVMFSGAHRNGGFGGVPASAAAIASLKKQKYEGLGVEGDSGCVICMEVFMKGKKLLVMPCKYMHRFHGKCLKKWLSCSRLCPLCRHALPTEEQNEHKSVNVIL</sequence>
<dbReference type="OrthoDB" id="690398at2759"/>
<dbReference type="InterPro" id="IPR013083">
    <property type="entry name" value="Znf_RING/FYVE/PHD"/>
</dbReference>
<organism evidence="7 8">
    <name type="scientific">Eragrostis curvula</name>
    <name type="common">weeping love grass</name>
    <dbReference type="NCBI Taxonomy" id="38414"/>
    <lineage>
        <taxon>Eukaryota</taxon>
        <taxon>Viridiplantae</taxon>
        <taxon>Streptophyta</taxon>
        <taxon>Embryophyta</taxon>
        <taxon>Tracheophyta</taxon>
        <taxon>Spermatophyta</taxon>
        <taxon>Magnoliopsida</taxon>
        <taxon>Liliopsida</taxon>
        <taxon>Poales</taxon>
        <taxon>Poaceae</taxon>
        <taxon>PACMAD clade</taxon>
        <taxon>Chloridoideae</taxon>
        <taxon>Eragrostideae</taxon>
        <taxon>Eragrostidinae</taxon>
        <taxon>Eragrostis</taxon>
    </lineage>
</organism>